<dbReference type="KEGG" id="aba:Acid345_4752"/>
<proteinExistence type="predicted"/>
<accession>Q1IH99</accession>
<evidence type="ECO:0000313" key="1">
    <source>
        <dbReference type="EMBL" id="ABF43751.1"/>
    </source>
</evidence>
<evidence type="ECO:0000313" key="2">
    <source>
        <dbReference type="Proteomes" id="UP000002432"/>
    </source>
</evidence>
<dbReference type="STRING" id="204669.Acid345_4752"/>
<protein>
    <recommendedName>
        <fullName evidence="3">STAS domain-containing protein</fullName>
    </recommendedName>
</protein>
<evidence type="ECO:0008006" key="3">
    <source>
        <dbReference type="Google" id="ProtNLM"/>
    </source>
</evidence>
<dbReference type="HOGENOM" id="CLU_1989702_0_0_0"/>
<dbReference type="RefSeq" id="WP_011525547.1">
    <property type="nucleotide sequence ID" value="NC_008009.1"/>
</dbReference>
<gene>
    <name evidence="1" type="ordered locus">Acid345_4752</name>
</gene>
<organism evidence="1 2">
    <name type="scientific">Koribacter versatilis (strain Ellin345)</name>
    <dbReference type="NCBI Taxonomy" id="204669"/>
    <lineage>
        <taxon>Bacteria</taxon>
        <taxon>Pseudomonadati</taxon>
        <taxon>Acidobacteriota</taxon>
        <taxon>Terriglobia</taxon>
        <taxon>Terriglobales</taxon>
        <taxon>Candidatus Korobacteraceae</taxon>
        <taxon>Candidatus Korobacter</taxon>
    </lineage>
</organism>
<sequence>MAHTIDIREEFGLLHIRYDGELTDAGLLEGFAEDLEAMKRHAVRNVIVDLGCISSLSVKSQTNLRLAGSGAFPKGTRLVFVAPCDVQFGMARMFELAAEAALSGEIFVVRSVAEAYAELGIPEEG</sequence>
<dbReference type="OrthoDB" id="7877306at2"/>
<dbReference type="AlphaFoldDB" id="Q1IH99"/>
<dbReference type="EnsemblBacteria" id="ABF43751">
    <property type="protein sequence ID" value="ABF43751"/>
    <property type="gene ID" value="Acid345_4752"/>
</dbReference>
<dbReference type="Proteomes" id="UP000002432">
    <property type="component" value="Chromosome"/>
</dbReference>
<dbReference type="EMBL" id="CP000360">
    <property type="protein sequence ID" value="ABF43751.1"/>
    <property type="molecule type" value="Genomic_DNA"/>
</dbReference>
<keyword evidence="2" id="KW-1185">Reference proteome</keyword>
<reference evidence="1 2" key="1">
    <citation type="journal article" date="2009" name="Appl. Environ. Microbiol.">
        <title>Three genomes from the phylum Acidobacteria provide insight into the lifestyles of these microorganisms in soils.</title>
        <authorList>
            <person name="Ward N.L."/>
            <person name="Challacombe J.F."/>
            <person name="Janssen P.H."/>
            <person name="Henrissat B."/>
            <person name="Coutinho P.M."/>
            <person name="Wu M."/>
            <person name="Xie G."/>
            <person name="Haft D.H."/>
            <person name="Sait M."/>
            <person name="Badger J."/>
            <person name="Barabote R.D."/>
            <person name="Bradley B."/>
            <person name="Brettin T.S."/>
            <person name="Brinkac L.M."/>
            <person name="Bruce D."/>
            <person name="Creasy T."/>
            <person name="Daugherty S.C."/>
            <person name="Davidsen T.M."/>
            <person name="DeBoy R.T."/>
            <person name="Detter J.C."/>
            <person name="Dodson R.J."/>
            <person name="Durkin A.S."/>
            <person name="Ganapathy A."/>
            <person name="Gwinn-Giglio M."/>
            <person name="Han C.S."/>
            <person name="Khouri H."/>
            <person name="Kiss H."/>
            <person name="Kothari S.P."/>
            <person name="Madupu R."/>
            <person name="Nelson K.E."/>
            <person name="Nelson W.C."/>
            <person name="Paulsen I."/>
            <person name="Penn K."/>
            <person name="Ren Q."/>
            <person name="Rosovitz M.J."/>
            <person name="Selengut J.D."/>
            <person name="Shrivastava S."/>
            <person name="Sullivan S.A."/>
            <person name="Tapia R."/>
            <person name="Thompson L.S."/>
            <person name="Watkins K.L."/>
            <person name="Yang Q."/>
            <person name="Yu C."/>
            <person name="Zafar N."/>
            <person name="Zhou L."/>
            <person name="Kuske C.R."/>
        </authorList>
    </citation>
    <scope>NUCLEOTIDE SEQUENCE [LARGE SCALE GENOMIC DNA]</scope>
    <source>
        <strain evidence="1 2">Ellin345</strain>
    </source>
</reference>
<name>Q1IH99_KORVE</name>